<gene>
    <name evidence="2" type="ORF">DZ860_19985</name>
</gene>
<keyword evidence="3" id="KW-1185">Reference proteome</keyword>
<keyword evidence="1" id="KW-0732">Signal</keyword>
<dbReference type="RefSeq" id="WP_120034655.1">
    <property type="nucleotide sequence ID" value="NZ_QVMU01000027.1"/>
</dbReference>
<name>A0A3A6QEA1_9VIBR</name>
<proteinExistence type="predicted"/>
<protein>
    <submittedName>
        <fullName evidence="2">DUF4056 domain-containing protein</fullName>
    </submittedName>
</protein>
<dbReference type="EMBL" id="QVMU01000027">
    <property type="protein sequence ID" value="RJX66561.1"/>
    <property type="molecule type" value="Genomic_DNA"/>
</dbReference>
<dbReference type="InterPro" id="IPR025130">
    <property type="entry name" value="DUF4056"/>
</dbReference>
<dbReference type="OrthoDB" id="1164519at2"/>
<dbReference type="Pfam" id="PF13265">
    <property type="entry name" value="DUF4056"/>
    <property type="match status" value="1"/>
</dbReference>
<reference evidence="2 3" key="1">
    <citation type="submission" date="2018-08" db="EMBL/GenBank/DDBJ databases">
        <title>Vibrio isolated from the Eastern China Marginal Seas.</title>
        <authorList>
            <person name="Li Y."/>
        </authorList>
    </citation>
    <scope>NUCLEOTIDE SEQUENCE [LARGE SCALE GENOMIC DNA]</scope>
    <source>
        <strain evidence="2 3">BEI233</strain>
    </source>
</reference>
<feature type="signal peptide" evidence="1">
    <location>
        <begin position="1"/>
        <end position="18"/>
    </location>
</feature>
<organism evidence="2 3">
    <name type="scientific">Vibrio sinensis</name>
    <dbReference type="NCBI Taxonomy" id="2302434"/>
    <lineage>
        <taxon>Bacteria</taxon>
        <taxon>Pseudomonadati</taxon>
        <taxon>Pseudomonadota</taxon>
        <taxon>Gammaproteobacteria</taxon>
        <taxon>Vibrionales</taxon>
        <taxon>Vibrionaceae</taxon>
        <taxon>Vibrio</taxon>
    </lineage>
</organism>
<comment type="caution">
    <text evidence="2">The sequence shown here is derived from an EMBL/GenBank/DDBJ whole genome shotgun (WGS) entry which is preliminary data.</text>
</comment>
<evidence type="ECO:0000313" key="2">
    <source>
        <dbReference type="EMBL" id="RJX66561.1"/>
    </source>
</evidence>
<evidence type="ECO:0000256" key="1">
    <source>
        <dbReference type="SAM" id="SignalP"/>
    </source>
</evidence>
<sequence>MKKTALLLLAFLSGFAHSNTSLIPLKAPVGVRPCCAFGVDLKAQVGRVPVPFFSLENVLNANDIGTHQYNDGSESISGSLLGLGEEVNGLLFTKDGGFIDTAHVRDTADYTYYLFQLNRKNLGNANTIDLPTELRIRRITWHKHSTVLSEKERIQRSADAAALMAFRLAQWHEIGQWFGMVSVSGFKELASAFSSEDLYSNMLGATLARTILLANPEIDQISFSRAMDGAFQQILSMLNVQPKSITREKIQQLDGIWWDSSKRLPDKWVVIFRDYHLALNLVPNYSGSTKQLSLTDRFTDQEPIEQWVSLSLVAEKMENHFNSLPTELKNRTTWQPSDFQTLADFAKLHDAQHNPLN</sequence>
<dbReference type="Proteomes" id="UP000273252">
    <property type="component" value="Unassembled WGS sequence"/>
</dbReference>
<feature type="chain" id="PRO_5017360470" evidence="1">
    <location>
        <begin position="19"/>
        <end position="357"/>
    </location>
</feature>
<dbReference type="AlphaFoldDB" id="A0A3A6QEA1"/>
<accession>A0A3A6QEA1</accession>
<evidence type="ECO:0000313" key="3">
    <source>
        <dbReference type="Proteomes" id="UP000273252"/>
    </source>
</evidence>